<evidence type="ECO:0000313" key="1">
    <source>
        <dbReference type="EMBL" id="CAB4268505.1"/>
    </source>
</evidence>
<evidence type="ECO:0000313" key="3">
    <source>
        <dbReference type="Proteomes" id="UP000507222"/>
    </source>
</evidence>
<proteinExistence type="predicted"/>
<dbReference type="EMBL" id="CAEKDK010000002">
    <property type="protein sequence ID" value="CAB4268505.1"/>
    <property type="molecule type" value="Genomic_DNA"/>
</dbReference>
<dbReference type="EMBL" id="CAEKKB010000002">
    <property type="protein sequence ID" value="CAB4298975.1"/>
    <property type="molecule type" value="Genomic_DNA"/>
</dbReference>
<sequence length="73" mass="8071">MVKESELILRSLMPLLLQHMFGSRNSIPDELQKLVEVEVETGMIDGEMDAISSCSLFSNFLFANAGYGVFGLT</sequence>
<reference evidence="1 3" key="2">
    <citation type="submission" date="2020-05" db="EMBL/GenBank/DDBJ databases">
        <authorList>
            <person name="Campoy J."/>
            <person name="Schneeberger K."/>
            <person name="Spophaly S."/>
        </authorList>
    </citation>
    <scope>NUCLEOTIDE SEQUENCE [LARGE SCALE GENOMIC DNA]</scope>
    <source>
        <strain evidence="1">PruArmRojPasFocal</strain>
    </source>
</reference>
<name>A0A6J5TZW7_PRUAR</name>
<protein>
    <submittedName>
        <fullName evidence="1">Uncharacterized protein</fullName>
    </submittedName>
</protein>
<dbReference type="AlphaFoldDB" id="A0A6J5TZW7"/>
<reference evidence="4" key="1">
    <citation type="journal article" date="2020" name="Genome Biol.">
        <title>Gamete binning: chromosome-level and haplotype-resolved genome assembly enabled by high-throughput single-cell sequencing of gamete genomes.</title>
        <authorList>
            <person name="Campoy J.A."/>
            <person name="Sun H."/>
            <person name="Goel M."/>
            <person name="Jiao W.-B."/>
            <person name="Folz-Donahue K."/>
            <person name="Wang N."/>
            <person name="Rubio M."/>
            <person name="Liu C."/>
            <person name="Kukat C."/>
            <person name="Ruiz D."/>
            <person name="Huettel B."/>
            <person name="Schneeberger K."/>
        </authorList>
    </citation>
    <scope>NUCLEOTIDE SEQUENCE [LARGE SCALE GENOMIC DNA]</scope>
    <source>
        <strain evidence="4">cv. Rojo Pasion</strain>
    </source>
</reference>
<gene>
    <name evidence="1" type="ORF">CURHAP_LOCUS12193</name>
    <name evidence="2" type="ORF">ORAREDHAP_LOCUS12034</name>
</gene>
<accession>A0A6J5TZW7</accession>
<dbReference type="Proteomes" id="UP000507222">
    <property type="component" value="Unassembled WGS sequence"/>
</dbReference>
<evidence type="ECO:0000313" key="4">
    <source>
        <dbReference type="Proteomes" id="UP000507245"/>
    </source>
</evidence>
<evidence type="ECO:0000313" key="2">
    <source>
        <dbReference type="EMBL" id="CAB4298975.1"/>
    </source>
</evidence>
<organism evidence="1 3">
    <name type="scientific">Prunus armeniaca</name>
    <name type="common">Apricot</name>
    <name type="synonym">Armeniaca vulgaris</name>
    <dbReference type="NCBI Taxonomy" id="36596"/>
    <lineage>
        <taxon>Eukaryota</taxon>
        <taxon>Viridiplantae</taxon>
        <taxon>Streptophyta</taxon>
        <taxon>Embryophyta</taxon>
        <taxon>Tracheophyta</taxon>
        <taxon>Spermatophyta</taxon>
        <taxon>Magnoliopsida</taxon>
        <taxon>eudicotyledons</taxon>
        <taxon>Gunneridae</taxon>
        <taxon>Pentapetalae</taxon>
        <taxon>rosids</taxon>
        <taxon>fabids</taxon>
        <taxon>Rosales</taxon>
        <taxon>Rosaceae</taxon>
        <taxon>Amygdaloideae</taxon>
        <taxon>Amygdaleae</taxon>
        <taxon>Prunus</taxon>
    </lineage>
</organism>
<keyword evidence="4" id="KW-1185">Reference proteome</keyword>
<dbReference type="Proteomes" id="UP000507245">
    <property type="component" value="Unassembled WGS sequence"/>
</dbReference>